<feature type="domain" description="FBD" evidence="1">
    <location>
        <begin position="337"/>
        <end position="408"/>
    </location>
</feature>
<dbReference type="SMART" id="SM00579">
    <property type="entry name" value="FBD"/>
    <property type="match status" value="1"/>
</dbReference>
<sequence length="412" mass="47061">MSSKNEDELSMLPEEIRFHILSLMPTKFAVQTSVLSKTWRCSWMFVTKLDFDDTLSKFVDRVMVSCKSSQIQLFRLRFSNTTCCEKADVSNWIDKAVNLHVRELDIQVNEFKVPLSLFTCKTLTKLRLHGSSIDDQSVWKFPNSVCLPCLKTLDIAVFSDPFVNMFNLIRGCPVLESLSLVVSRQEDYVFNISTLKQLKLTWLQCATVTINKVVLRVPNLEYLFVGGVLCSHFVMEDLSSLVEASTSLHSIPYDHLWVDFLKGVSGVKSLSIQNMNSIDSLFTSPMFPNMRNLEIKCCMHLGIISQFLDSSPQLQHICIEKEENCCCWVKPMLVPSSSIQTSLTSLKFSSCKGGNRGIKFLEYILRNAKVLKTVTIIWENLRVEEGRCLAAKVLNFPRASLHCEIHFHENWI</sequence>
<evidence type="ECO:0000259" key="1">
    <source>
        <dbReference type="SMART" id="SM00579"/>
    </source>
</evidence>
<reference evidence="2" key="1">
    <citation type="journal article" date="2023" name="bioRxiv">
        <title>Improved chromosome-level genome assembly for marigold (Tagetes erecta).</title>
        <authorList>
            <person name="Jiang F."/>
            <person name="Yuan L."/>
            <person name="Wang S."/>
            <person name="Wang H."/>
            <person name="Xu D."/>
            <person name="Wang A."/>
            <person name="Fan W."/>
        </authorList>
    </citation>
    <scope>NUCLEOTIDE SEQUENCE</scope>
    <source>
        <strain evidence="2">WSJ</strain>
        <tissue evidence="2">Leaf</tissue>
    </source>
</reference>
<dbReference type="SUPFAM" id="SSF52047">
    <property type="entry name" value="RNI-like"/>
    <property type="match status" value="1"/>
</dbReference>
<dbReference type="AlphaFoldDB" id="A0AAD8JYI0"/>
<dbReference type="PANTHER" id="PTHR31900">
    <property type="entry name" value="F-BOX/RNI SUPERFAMILY PROTEIN-RELATED"/>
    <property type="match status" value="1"/>
</dbReference>
<dbReference type="Pfam" id="PF08387">
    <property type="entry name" value="FBD"/>
    <property type="match status" value="1"/>
</dbReference>
<accession>A0AAD8JYI0</accession>
<dbReference type="Proteomes" id="UP001229421">
    <property type="component" value="Unassembled WGS sequence"/>
</dbReference>
<dbReference type="InterPro" id="IPR032675">
    <property type="entry name" value="LRR_dom_sf"/>
</dbReference>
<dbReference type="Pfam" id="PF24758">
    <property type="entry name" value="LRR_At5g56370"/>
    <property type="match status" value="1"/>
</dbReference>
<dbReference type="Pfam" id="PF00646">
    <property type="entry name" value="F-box"/>
    <property type="match status" value="1"/>
</dbReference>
<dbReference type="InterPro" id="IPR050232">
    <property type="entry name" value="FBL13/AtMIF1-like"/>
</dbReference>
<dbReference type="PANTHER" id="PTHR31900:SF31">
    <property type="entry name" value="F-BOX_LRR-REPEAT PROTEIN 13-LIKE"/>
    <property type="match status" value="1"/>
</dbReference>
<dbReference type="EMBL" id="JAUHHV010000009">
    <property type="protein sequence ID" value="KAK1412154.1"/>
    <property type="molecule type" value="Genomic_DNA"/>
</dbReference>
<dbReference type="InterPro" id="IPR006566">
    <property type="entry name" value="FBD"/>
</dbReference>
<dbReference type="SUPFAM" id="SSF81383">
    <property type="entry name" value="F-box domain"/>
    <property type="match status" value="1"/>
</dbReference>
<evidence type="ECO:0000313" key="3">
    <source>
        <dbReference type="Proteomes" id="UP001229421"/>
    </source>
</evidence>
<dbReference type="InterPro" id="IPR036047">
    <property type="entry name" value="F-box-like_dom_sf"/>
</dbReference>
<keyword evidence="3" id="KW-1185">Reference proteome</keyword>
<name>A0AAD8JYI0_TARER</name>
<evidence type="ECO:0000313" key="2">
    <source>
        <dbReference type="EMBL" id="KAK1412154.1"/>
    </source>
</evidence>
<dbReference type="CDD" id="cd22160">
    <property type="entry name" value="F-box_AtFBL13-like"/>
    <property type="match status" value="1"/>
</dbReference>
<proteinExistence type="predicted"/>
<protein>
    <recommendedName>
        <fullName evidence="1">FBD domain-containing protein</fullName>
    </recommendedName>
</protein>
<dbReference type="InterPro" id="IPR001810">
    <property type="entry name" value="F-box_dom"/>
</dbReference>
<dbReference type="InterPro" id="IPR055411">
    <property type="entry name" value="LRR_FXL15/At3g58940/PEG3-like"/>
</dbReference>
<dbReference type="Gene3D" id="3.80.10.10">
    <property type="entry name" value="Ribonuclease Inhibitor"/>
    <property type="match status" value="1"/>
</dbReference>
<comment type="caution">
    <text evidence="2">The sequence shown here is derived from an EMBL/GenBank/DDBJ whole genome shotgun (WGS) entry which is preliminary data.</text>
</comment>
<organism evidence="2 3">
    <name type="scientific">Tagetes erecta</name>
    <name type="common">African marigold</name>
    <dbReference type="NCBI Taxonomy" id="13708"/>
    <lineage>
        <taxon>Eukaryota</taxon>
        <taxon>Viridiplantae</taxon>
        <taxon>Streptophyta</taxon>
        <taxon>Embryophyta</taxon>
        <taxon>Tracheophyta</taxon>
        <taxon>Spermatophyta</taxon>
        <taxon>Magnoliopsida</taxon>
        <taxon>eudicotyledons</taxon>
        <taxon>Gunneridae</taxon>
        <taxon>Pentapetalae</taxon>
        <taxon>asterids</taxon>
        <taxon>campanulids</taxon>
        <taxon>Asterales</taxon>
        <taxon>Asteraceae</taxon>
        <taxon>Asteroideae</taxon>
        <taxon>Heliantheae alliance</taxon>
        <taxon>Tageteae</taxon>
        <taxon>Tagetes</taxon>
    </lineage>
</organism>
<dbReference type="InterPro" id="IPR053781">
    <property type="entry name" value="F-box_AtFBL13-like"/>
</dbReference>
<gene>
    <name evidence="2" type="ORF">QVD17_33166</name>
</gene>